<dbReference type="Proteomes" id="UP000002630">
    <property type="component" value="Linkage Group LG12"/>
</dbReference>
<organism evidence="2 3">
    <name type="scientific">Ectocarpus siliculosus</name>
    <name type="common">Brown alga</name>
    <name type="synonym">Conferva siliculosa</name>
    <dbReference type="NCBI Taxonomy" id="2880"/>
    <lineage>
        <taxon>Eukaryota</taxon>
        <taxon>Sar</taxon>
        <taxon>Stramenopiles</taxon>
        <taxon>Ochrophyta</taxon>
        <taxon>PX clade</taxon>
        <taxon>Phaeophyceae</taxon>
        <taxon>Ectocarpales</taxon>
        <taxon>Ectocarpaceae</taxon>
        <taxon>Ectocarpus</taxon>
    </lineage>
</organism>
<dbReference type="OrthoDB" id="10316818at2759"/>
<keyword evidence="1" id="KW-1133">Transmembrane helix</keyword>
<name>D7FLL3_ECTSI</name>
<evidence type="ECO:0000256" key="1">
    <source>
        <dbReference type="SAM" id="Phobius"/>
    </source>
</evidence>
<proteinExistence type="predicted"/>
<dbReference type="AlphaFoldDB" id="D7FLL3"/>
<sequence>MRDGIAITAALTACTAIAFNFGVFFPRRRAGKRVSFSTREDMIHDGYGHHLTEEERKDLSYSPAELQQFSRSLDVDAWLEEWGS</sequence>
<evidence type="ECO:0000313" key="3">
    <source>
        <dbReference type="Proteomes" id="UP000002630"/>
    </source>
</evidence>
<keyword evidence="3" id="KW-1185">Reference proteome</keyword>
<keyword evidence="1" id="KW-0812">Transmembrane</keyword>
<feature type="transmembrane region" description="Helical" evidence="1">
    <location>
        <begin position="6"/>
        <end position="25"/>
    </location>
</feature>
<gene>
    <name evidence="2" type="ORF">Esi_0016_0127</name>
</gene>
<accession>D7FLL3</accession>
<keyword evidence="1" id="KW-0472">Membrane</keyword>
<protein>
    <submittedName>
        <fullName evidence="2">Uncharacterized protein</fullName>
    </submittedName>
</protein>
<evidence type="ECO:0000313" key="2">
    <source>
        <dbReference type="EMBL" id="CBJ25829.1"/>
    </source>
</evidence>
<dbReference type="EMBL" id="FN648143">
    <property type="protein sequence ID" value="CBJ25829.1"/>
    <property type="molecule type" value="Genomic_DNA"/>
</dbReference>
<reference evidence="2 3" key="1">
    <citation type="journal article" date="2010" name="Nature">
        <title>The Ectocarpus genome and the independent evolution of multicellularity in brown algae.</title>
        <authorList>
            <person name="Cock J.M."/>
            <person name="Sterck L."/>
            <person name="Rouze P."/>
            <person name="Scornet D."/>
            <person name="Allen A.E."/>
            <person name="Amoutzias G."/>
            <person name="Anthouard V."/>
            <person name="Artiguenave F."/>
            <person name="Aury J.M."/>
            <person name="Badger J.H."/>
            <person name="Beszteri B."/>
            <person name="Billiau K."/>
            <person name="Bonnet E."/>
            <person name="Bothwell J.H."/>
            <person name="Bowler C."/>
            <person name="Boyen C."/>
            <person name="Brownlee C."/>
            <person name="Carrano C.J."/>
            <person name="Charrier B."/>
            <person name="Cho G.Y."/>
            <person name="Coelho S.M."/>
            <person name="Collen J."/>
            <person name="Corre E."/>
            <person name="Da Silva C."/>
            <person name="Delage L."/>
            <person name="Delaroque N."/>
            <person name="Dittami S.M."/>
            <person name="Doulbeau S."/>
            <person name="Elias M."/>
            <person name="Farnham G."/>
            <person name="Gachon C.M."/>
            <person name="Gschloessl B."/>
            <person name="Heesch S."/>
            <person name="Jabbari K."/>
            <person name="Jubin C."/>
            <person name="Kawai H."/>
            <person name="Kimura K."/>
            <person name="Kloareg B."/>
            <person name="Kupper F.C."/>
            <person name="Lang D."/>
            <person name="Le Bail A."/>
            <person name="Leblanc C."/>
            <person name="Lerouge P."/>
            <person name="Lohr M."/>
            <person name="Lopez P.J."/>
            <person name="Martens C."/>
            <person name="Maumus F."/>
            <person name="Michel G."/>
            <person name="Miranda-Saavedra D."/>
            <person name="Morales J."/>
            <person name="Moreau H."/>
            <person name="Motomura T."/>
            <person name="Nagasato C."/>
            <person name="Napoli C.A."/>
            <person name="Nelson D.R."/>
            <person name="Nyvall-Collen P."/>
            <person name="Peters A.F."/>
            <person name="Pommier C."/>
            <person name="Potin P."/>
            <person name="Poulain J."/>
            <person name="Quesneville H."/>
            <person name="Read B."/>
            <person name="Rensing S.A."/>
            <person name="Ritter A."/>
            <person name="Rousvoal S."/>
            <person name="Samanta M."/>
            <person name="Samson G."/>
            <person name="Schroeder D.C."/>
            <person name="Segurens B."/>
            <person name="Strittmatter M."/>
            <person name="Tonon T."/>
            <person name="Tregear J.W."/>
            <person name="Valentin K."/>
            <person name="von Dassow P."/>
            <person name="Yamagishi T."/>
            <person name="Van de Peer Y."/>
            <person name="Wincker P."/>
        </authorList>
    </citation>
    <scope>NUCLEOTIDE SEQUENCE [LARGE SCALE GENOMIC DNA]</scope>
    <source>
        <strain evidence="3">Ec32 / CCAP1310/4</strain>
    </source>
</reference>
<dbReference type="InParanoid" id="D7FLL3"/>
<dbReference type="EMBL" id="FN649737">
    <property type="protein sequence ID" value="CBJ25829.1"/>
    <property type="molecule type" value="Genomic_DNA"/>
</dbReference>